<dbReference type="SMART" id="SM00044">
    <property type="entry name" value="CYCc"/>
    <property type="match status" value="1"/>
</dbReference>
<dbReference type="PANTHER" id="PTHR43081">
    <property type="entry name" value="ADENYLATE CYCLASE, TERMINAL-DIFFERENTIATION SPECIFIC-RELATED"/>
    <property type="match status" value="1"/>
</dbReference>
<dbReference type="STRING" id="64969.SAMN02745127_00926"/>
<dbReference type="PROSITE" id="PS50125">
    <property type="entry name" value="GUANYLATE_CYCLASE_2"/>
    <property type="match status" value="1"/>
</dbReference>
<keyword evidence="4" id="KW-1185">Reference proteome</keyword>
<dbReference type="GO" id="GO:0004016">
    <property type="term" value="F:adenylate cyclase activity"/>
    <property type="evidence" value="ECO:0007669"/>
    <property type="project" value="UniProtKB-ARBA"/>
</dbReference>
<dbReference type="Proteomes" id="UP000191418">
    <property type="component" value="Unassembled WGS sequence"/>
</dbReference>
<dbReference type="Pfam" id="PF00211">
    <property type="entry name" value="Guanylate_cyc"/>
    <property type="match status" value="1"/>
</dbReference>
<evidence type="ECO:0000313" key="3">
    <source>
        <dbReference type="EMBL" id="OPX56884.1"/>
    </source>
</evidence>
<evidence type="ECO:0000256" key="1">
    <source>
        <dbReference type="SAM" id="Phobius"/>
    </source>
</evidence>
<dbReference type="InterPro" id="IPR050697">
    <property type="entry name" value="Adenylyl/Guanylyl_Cyclase_3/4"/>
</dbReference>
<dbReference type="InterPro" id="IPR029787">
    <property type="entry name" value="Nucleotide_cyclase"/>
</dbReference>
<evidence type="ECO:0000313" key="4">
    <source>
        <dbReference type="Proteomes" id="UP000191418"/>
    </source>
</evidence>
<keyword evidence="1" id="KW-0812">Transmembrane</keyword>
<dbReference type="InterPro" id="IPR001054">
    <property type="entry name" value="A/G_cyclase"/>
</dbReference>
<dbReference type="RefSeq" id="WP_078744525.1">
    <property type="nucleotide sequence ID" value="NZ_FUXG01000004.1"/>
</dbReference>
<dbReference type="GO" id="GO:0035556">
    <property type="term" value="P:intracellular signal transduction"/>
    <property type="evidence" value="ECO:0007669"/>
    <property type="project" value="InterPro"/>
</dbReference>
<comment type="caution">
    <text evidence="3">The sequence shown here is derived from an EMBL/GenBank/DDBJ whole genome shotgun (WGS) entry which is preliminary data.</text>
</comment>
<dbReference type="GO" id="GO:0009190">
    <property type="term" value="P:cyclic nucleotide biosynthetic process"/>
    <property type="evidence" value="ECO:0007669"/>
    <property type="project" value="InterPro"/>
</dbReference>
<organism evidence="3 4">
    <name type="scientific">Oceanospirillum multiglobuliferum</name>
    <dbReference type="NCBI Taxonomy" id="64969"/>
    <lineage>
        <taxon>Bacteria</taxon>
        <taxon>Pseudomonadati</taxon>
        <taxon>Pseudomonadota</taxon>
        <taxon>Gammaproteobacteria</taxon>
        <taxon>Oceanospirillales</taxon>
        <taxon>Oceanospirillaceae</taxon>
        <taxon>Oceanospirillum</taxon>
    </lineage>
</organism>
<protein>
    <recommendedName>
        <fullName evidence="2">Guanylate cyclase domain-containing protein</fullName>
    </recommendedName>
</protein>
<feature type="transmembrane region" description="Helical" evidence="1">
    <location>
        <begin position="229"/>
        <end position="248"/>
    </location>
</feature>
<dbReference type="PANTHER" id="PTHR43081:SF1">
    <property type="entry name" value="ADENYLATE CYCLASE, TERMINAL-DIFFERENTIATION SPECIFIC"/>
    <property type="match status" value="1"/>
</dbReference>
<dbReference type="Gene3D" id="3.30.70.1230">
    <property type="entry name" value="Nucleotide cyclase"/>
    <property type="match status" value="1"/>
</dbReference>
<proteinExistence type="predicted"/>
<accession>A0A1T4MVB3</accession>
<gene>
    <name evidence="3" type="ORF">BTE48_00150</name>
</gene>
<keyword evidence="1" id="KW-0472">Membrane</keyword>
<dbReference type="EMBL" id="MTSM01000001">
    <property type="protein sequence ID" value="OPX56884.1"/>
    <property type="molecule type" value="Genomic_DNA"/>
</dbReference>
<dbReference type="CDD" id="cd07302">
    <property type="entry name" value="CHD"/>
    <property type="match status" value="1"/>
</dbReference>
<dbReference type="OrthoDB" id="9762462at2"/>
<dbReference type="AlphaFoldDB" id="A0A1T4MVB3"/>
<sequence>MQPDQTDDQKNAPMLSQQESSSLQNYLLSHHTTVLTVMFTDIKGYTELSEQQAEDYVTALRKAHDQLLINIIETDKAGLVVKHIGDSVMAVFAEPSVAVERAINIQRGIIEFNQQNKQWQDIEVRIGLHMGQVTVEGQVTQDIFGRHVNRAARIESLADGGQIYLSYTVFDSAKGWLSHQQHYGWHSHGYYRLKGIDEPIEIFEVWDKSQRDPIPPLNSKPIKSTPRTIFLAVALLAGVAIALVAMQFKKVDAWLAQPYPNNLMINAFDQVQLDGGVEDKTRRLANELDAGVHTLFYPTAPNTIGYAEVEISRGENILQPKFRSISLPKASLSLSAENGKSASLSKTLDWQYQSLNSRGELTEQKMQLALTLSSKIDNGDSSFAQHNLSWTFSAPDLESKSGEPLEGEQQFKHQVQGAKAVHKEQVLLSLEQHHFILKTALINQSIRMQVLGVFDYKTQKK</sequence>
<feature type="domain" description="Guanylate cyclase" evidence="2">
    <location>
        <begin position="36"/>
        <end position="155"/>
    </location>
</feature>
<name>A0A1T4MVB3_9GAMM</name>
<keyword evidence="1" id="KW-1133">Transmembrane helix</keyword>
<dbReference type="SUPFAM" id="SSF55073">
    <property type="entry name" value="Nucleotide cyclase"/>
    <property type="match status" value="1"/>
</dbReference>
<evidence type="ECO:0000259" key="2">
    <source>
        <dbReference type="PROSITE" id="PS50125"/>
    </source>
</evidence>
<reference evidence="3 4" key="1">
    <citation type="submission" date="2017-01" db="EMBL/GenBank/DDBJ databases">
        <title>Genome Sequencing of a Marine Spirillum, Oceanospirillum multiglobuliferum ATCC 33336, from Japan.</title>
        <authorList>
            <person name="Carney J.G."/>
            <person name="Trachtenberg A.M."/>
            <person name="Rheaume B.A."/>
            <person name="Linnane J.D."/>
            <person name="Pitts N.L."/>
            <person name="Mykles D.L."/>
            <person name="Maclea K.S."/>
        </authorList>
    </citation>
    <scope>NUCLEOTIDE SEQUENCE [LARGE SCALE GENOMIC DNA]</scope>
    <source>
        <strain evidence="3 4">ATCC 33336</strain>
    </source>
</reference>